<gene>
    <name evidence="1" type="ORF">HPHPP13B_1198</name>
</gene>
<dbReference type="Proteomes" id="UP000003392">
    <property type="component" value="Unassembled WGS sequence"/>
</dbReference>
<dbReference type="EMBL" id="AKQI01000006">
    <property type="protein sequence ID" value="EJC31630.1"/>
    <property type="molecule type" value="Genomic_DNA"/>
</dbReference>
<reference evidence="1 2" key="1">
    <citation type="submission" date="2012-05" db="EMBL/GenBank/DDBJ databases">
        <title>Genome sequence of Helicobacter pylori Hp P-13b.</title>
        <authorList>
            <person name="Blanchard T.G."/>
            <person name="Czinn S.J."/>
            <person name="McCracken C."/>
            <person name="Abolude K."/>
            <person name="Maroo A."/>
            <person name="Santana-Cruz I."/>
            <person name="Tallon L.J."/>
            <person name="Ficke F.W.F."/>
        </authorList>
    </citation>
    <scope>NUCLEOTIDE SEQUENCE [LARGE SCALE GENOMIC DNA]</scope>
    <source>
        <strain evidence="1 2">Hp P-13b</strain>
    </source>
</reference>
<proteinExistence type="predicted"/>
<name>A0ABC9QS68_HELPX</name>
<organism evidence="1 2">
    <name type="scientific">Helicobacter pylori Hp P-13b</name>
    <dbReference type="NCBI Taxonomy" id="992107"/>
    <lineage>
        <taxon>Bacteria</taxon>
        <taxon>Pseudomonadati</taxon>
        <taxon>Campylobacterota</taxon>
        <taxon>Epsilonproteobacteria</taxon>
        <taxon>Campylobacterales</taxon>
        <taxon>Helicobacteraceae</taxon>
        <taxon>Helicobacter</taxon>
    </lineage>
</organism>
<comment type="caution">
    <text evidence="1">The sequence shown here is derived from an EMBL/GenBank/DDBJ whole genome shotgun (WGS) entry which is preliminary data.</text>
</comment>
<sequence>MKIKLTLKTPLKTPYQGNKVTTTRALFTKKNGILGGLALNFWGFFKNAFWHF</sequence>
<accession>A0ABC9QS68</accession>
<protein>
    <submittedName>
        <fullName evidence="1">Uncharacterized protein</fullName>
    </submittedName>
</protein>
<evidence type="ECO:0000313" key="2">
    <source>
        <dbReference type="Proteomes" id="UP000003392"/>
    </source>
</evidence>
<evidence type="ECO:0000313" key="1">
    <source>
        <dbReference type="EMBL" id="EJC31630.1"/>
    </source>
</evidence>
<dbReference type="AlphaFoldDB" id="A0ABC9QS68"/>